<evidence type="ECO:0000313" key="5">
    <source>
        <dbReference type="EMBL" id="KAG2229662.1"/>
    </source>
</evidence>
<dbReference type="GO" id="GO:0046983">
    <property type="term" value="F:protein dimerization activity"/>
    <property type="evidence" value="ECO:0007669"/>
    <property type="project" value="InterPro"/>
</dbReference>
<dbReference type="InterPro" id="IPR036638">
    <property type="entry name" value="HLH_DNA-bd_sf"/>
</dbReference>
<dbReference type="GO" id="GO:0003677">
    <property type="term" value="F:DNA binding"/>
    <property type="evidence" value="ECO:0007669"/>
    <property type="project" value="UniProtKB-KW"/>
</dbReference>
<dbReference type="EMBL" id="JAEPRE010000253">
    <property type="protein sequence ID" value="KAG2229662.1"/>
    <property type="molecule type" value="Genomic_DNA"/>
</dbReference>
<dbReference type="PANTHER" id="PTHR10328">
    <property type="entry name" value="PROTEIN MAX MYC-ASSOCIATED FACTOR X"/>
    <property type="match status" value="1"/>
</dbReference>
<dbReference type="InterPro" id="IPR011598">
    <property type="entry name" value="bHLH_dom"/>
</dbReference>
<evidence type="ECO:0000313" key="6">
    <source>
        <dbReference type="Proteomes" id="UP000613177"/>
    </source>
</evidence>
<proteinExistence type="predicted"/>
<evidence type="ECO:0000256" key="1">
    <source>
        <dbReference type="ARBA" id="ARBA00023125"/>
    </source>
</evidence>
<dbReference type="SMART" id="SM00353">
    <property type="entry name" value="HLH"/>
    <property type="match status" value="1"/>
</dbReference>
<evidence type="ECO:0000256" key="2">
    <source>
        <dbReference type="ARBA" id="ARBA00023242"/>
    </source>
</evidence>
<evidence type="ECO:0000259" key="4">
    <source>
        <dbReference type="PROSITE" id="PS50888"/>
    </source>
</evidence>
<feature type="compositionally biased region" description="Basic and acidic residues" evidence="3">
    <location>
        <begin position="1"/>
        <end position="13"/>
    </location>
</feature>
<comment type="caution">
    <text evidence="5">The sequence shown here is derived from an EMBL/GenBank/DDBJ whole genome shotgun (WGS) entry which is preliminary data.</text>
</comment>
<keyword evidence="6" id="KW-1185">Reference proteome</keyword>
<accession>A0A8H7SK76</accession>
<dbReference type="GO" id="GO:0045944">
    <property type="term" value="P:positive regulation of transcription by RNA polymerase II"/>
    <property type="evidence" value="ECO:0007669"/>
    <property type="project" value="TreeGrafter"/>
</dbReference>
<dbReference type="GO" id="GO:0003700">
    <property type="term" value="F:DNA-binding transcription factor activity"/>
    <property type="evidence" value="ECO:0007669"/>
    <property type="project" value="TreeGrafter"/>
</dbReference>
<dbReference type="Pfam" id="PF00010">
    <property type="entry name" value="HLH"/>
    <property type="match status" value="1"/>
</dbReference>
<feature type="region of interest" description="Disordered" evidence="3">
    <location>
        <begin position="232"/>
        <end position="270"/>
    </location>
</feature>
<feature type="compositionally biased region" description="Polar residues" evidence="3">
    <location>
        <begin position="53"/>
        <end position="66"/>
    </location>
</feature>
<feature type="region of interest" description="Disordered" evidence="3">
    <location>
        <begin position="405"/>
        <end position="444"/>
    </location>
</feature>
<dbReference type="Proteomes" id="UP000613177">
    <property type="component" value="Unassembled WGS sequence"/>
</dbReference>
<feature type="compositionally biased region" description="Polar residues" evidence="3">
    <location>
        <begin position="232"/>
        <end position="241"/>
    </location>
</feature>
<dbReference type="SUPFAM" id="SSF47459">
    <property type="entry name" value="HLH, helix-loop-helix DNA-binding domain"/>
    <property type="match status" value="1"/>
</dbReference>
<name>A0A8H7SK76_9FUNG</name>
<keyword evidence="2" id="KW-0539">Nucleus</keyword>
<feature type="region of interest" description="Disordered" evidence="3">
    <location>
        <begin position="1"/>
        <end position="25"/>
    </location>
</feature>
<feature type="compositionally biased region" description="Basic and acidic residues" evidence="3">
    <location>
        <begin position="248"/>
        <end position="269"/>
    </location>
</feature>
<sequence length="857" mass="98216">MQTNDDYIRHRMSDMSVSPHKVLSPLEPNSQQQFYARENNNNSYHNYRRPSITDMNNLPLPNSTVVSRRGSIATEYEYPSRSPSPSPYTFPSKRGYDDYGRRDSLPINQPPSTTPHPLYDPYKRRHSIATAESNTTRNNAKYRGFRFPATIQESPNFGNYSAPPSPPQSALSNVGYHQEMLHETNTHRYQQQQQRINVNRRKYTEDSGSSGSIPSMDQLLVRRASMPAVTLKNNIRQSLSRRGSVASDEEKRKESPYSRSPELRVSHKLAERKRRKEMKELFDELRDSLPVEKNMKTSKWEILSKAVEYISLLKRRDYDLENEVSDLRREIDMIKRERGPRFGRLIMEEETRVIEGKGLHMCPLCESNKEFSNLANVKRHIKVTHKCKTYLLDLYQQHFKGKHITVKPNTSESDGSLMEPDHMISPSLLPSLPETNQSPPPSATQLLNQLQLPVLGNDTACNIIRLLGYEPVSYGNEEDNIWLPYFSTRSTIKRSLELQEKFPNKVMKMLPCKPENDDTSTQVPLPYSHDYIIQHSPYNRQLSHDSFIPLNQNHIDILNTTWNKKKYMKSASLQLLAGSVIVTNFKAIMVNCLEVYSRIPSLEAHAEKEESYLKNSLPTTSSQYSNLSIVKLNNDNSNNLIIGTEISNFLVTSSIRLDDDSILPELGPTTAKFDVTNATRIYISKDSITKYNQIIESKMHKYVMKHEVYNLKQVRSKFHRPSIYSYSRGFSLFTHSLNNVPVTVFTARDCKYISNKEAKVASGILQEVAWCVLEGDGKLDIINFKSLISSLPKDANATFSLCVKSIEKMYDNEEHLQVINNSSLNSVLEILANFVSNNGITLANKKIAETVRDIFKS</sequence>
<feature type="region of interest" description="Disordered" evidence="3">
    <location>
        <begin position="41"/>
        <end position="120"/>
    </location>
</feature>
<evidence type="ECO:0000256" key="3">
    <source>
        <dbReference type="SAM" id="MobiDB-lite"/>
    </source>
</evidence>
<feature type="domain" description="BHLH" evidence="4">
    <location>
        <begin position="262"/>
        <end position="313"/>
    </location>
</feature>
<dbReference type="PANTHER" id="PTHR10328:SF15">
    <property type="entry name" value="BHLH TRANSCRIPTION FACTOR"/>
    <property type="match status" value="1"/>
</dbReference>
<gene>
    <name evidence="5" type="ORF">INT48_008894</name>
</gene>
<organism evidence="5 6">
    <name type="scientific">Thamnidium elegans</name>
    <dbReference type="NCBI Taxonomy" id="101142"/>
    <lineage>
        <taxon>Eukaryota</taxon>
        <taxon>Fungi</taxon>
        <taxon>Fungi incertae sedis</taxon>
        <taxon>Mucoromycota</taxon>
        <taxon>Mucoromycotina</taxon>
        <taxon>Mucoromycetes</taxon>
        <taxon>Mucorales</taxon>
        <taxon>Mucorineae</taxon>
        <taxon>Mucoraceae</taxon>
        <taxon>Thamnidium</taxon>
    </lineage>
</organism>
<feature type="compositionally biased region" description="Basic and acidic residues" evidence="3">
    <location>
        <begin position="94"/>
        <end position="104"/>
    </location>
</feature>
<reference evidence="5" key="1">
    <citation type="submission" date="2021-01" db="EMBL/GenBank/DDBJ databases">
        <title>Metabolic potential, ecology and presence of endohyphal bacteria is reflected in genomic diversity of Mucoromycotina.</title>
        <authorList>
            <person name="Muszewska A."/>
            <person name="Okrasinska A."/>
            <person name="Steczkiewicz K."/>
            <person name="Drgas O."/>
            <person name="Orlowska M."/>
            <person name="Perlinska-Lenart U."/>
            <person name="Aleksandrzak-Piekarczyk T."/>
            <person name="Szatraj K."/>
            <person name="Zielenkiewicz U."/>
            <person name="Pilsyk S."/>
            <person name="Malc E."/>
            <person name="Mieczkowski P."/>
            <person name="Kruszewska J.S."/>
            <person name="Biernat P."/>
            <person name="Pawlowska J."/>
        </authorList>
    </citation>
    <scope>NUCLEOTIDE SEQUENCE</scope>
    <source>
        <strain evidence="5">WA0000018081</strain>
    </source>
</reference>
<keyword evidence="1" id="KW-0238">DNA-binding</keyword>
<protein>
    <recommendedName>
        <fullName evidence="4">BHLH domain-containing protein</fullName>
    </recommendedName>
</protein>
<dbReference type="Gene3D" id="4.10.280.10">
    <property type="entry name" value="Helix-loop-helix DNA-binding domain"/>
    <property type="match status" value="1"/>
</dbReference>
<dbReference type="PROSITE" id="PS50888">
    <property type="entry name" value="BHLH"/>
    <property type="match status" value="1"/>
</dbReference>
<dbReference type="AlphaFoldDB" id="A0A8H7SK76"/>
<dbReference type="GO" id="GO:0090575">
    <property type="term" value="C:RNA polymerase II transcription regulator complex"/>
    <property type="evidence" value="ECO:0007669"/>
    <property type="project" value="TreeGrafter"/>
</dbReference>
<feature type="compositionally biased region" description="Polar residues" evidence="3">
    <location>
        <begin position="433"/>
        <end position="444"/>
    </location>
</feature>